<keyword evidence="4" id="KW-1185">Reference proteome</keyword>
<dbReference type="GO" id="GO:0080044">
    <property type="term" value="F:quercetin 7-O-glucosyltransferase activity"/>
    <property type="evidence" value="ECO:0007669"/>
    <property type="project" value="TreeGrafter"/>
</dbReference>
<dbReference type="Proteomes" id="UP000428333">
    <property type="component" value="Linkage Group LG10"/>
</dbReference>
<dbReference type="SUPFAM" id="SSF53756">
    <property type="entry name" value="UDP-Glycosyltransferase/glycogen phosphorylase"/>
    <property type="match status" value="1"/>
</dbReference>
<sequence length="236" mass="25714">MAGKTHVLVIPYPAQGHINPMLQFSKHLTSKGVKVTLLLTPGAFSTNIQVQANFLNIVCISDGSGQGDGAEGMVAYVERFRAAVSLSLAELIDKQKSSDDDPAKVLVYDSGMPWALEIAQRFGLRGASFFTQSCAVSAIYYHVYEGNFKLPLEGVTVALPSMPLLETNDLPSFISDAGMYPGLLSLVINQFSNIQEADWLLFNTFDKLEEEVCTLWHPENSLSSCTDARTAAACRK</sequence>
<comment type="similarity">
    <text evidence="1">Belongs to the UDP-glycosyltransferase family.</text>
</comment>
<dbReference type="AlphaFoldDB" id="A0A6A4KS73"/>
<dbReference type="EMBL" id="QEFC01002818">
    <property type="protein sequence ID" value="KAE9450413.1"/>
    <property type="molecule type" value="Genomic_DNA"/>
</dbReference>
<organism evidence="3 4">
    <name type="scientific">Rhododendron williamsianum</name>
    <dbReference type="NCBI Taxonomy" id="262921"/>
    <lineage>
        <taxon>Eukaryota</taxon>
        <taxon>Viridiplantae</taxon>
        <taxon>Streptophyta</taxon>
        <taxon>Embryophyta</taxon>
        <taxon>Tracheophyta</taxon>
        <taxon>Spermatophyta</taxon>
        <taxon>Magnoliopsida</taxon>
        <taxon>eudicotyledons</taxon>
        <taxon>Gunneridae</taxon>
        <taxon>Pentapetalae</taxon>
        <taxon>asterids</taxon>
        <taxon>Ericales</taxon>
        <taxon>Ericaceae</taxon>
        <taxon>Ericoideae</taxon>
        <taxon>Rhodoreae</taxon>
        <taxon>Rhododendron</taxon>
    </lineage>
</organism>
<protein>
    <recommendedName>
        <fullName evidence="2">Glycosyltransferase N-terminal domain-containing protein</fullName>
    </recommendedName>
</protein>
<evidence type="ECO:0000256" key="1">
    <source>
        <dbReference type="ARBA" id="ARBA00009995"/>
    </source>
</evidence>
<evidence type="ECO:0000313" key="4">
    <source>
        <dbReference type="Proteomes" id="UP000428333"/>
    </source>
</evidence>
<dbReference type="PANTHER" id="PTHR11926">
    <property type="entry name" value="GLUCOSYL/GLUCURONOSYL TRANSFERASES"/>
    <property type="match status" value="1"/>
</dbReference>
<comment type="caution">
    <text evidence="3">The sequence shown here is derived from an EMBL/GenBank/DDBJ whole genome shotgun (WGS) entry which is preliminary data.</text>
</comment>
<feature type="non-terminal residue" evidence="3">
    <location>
        <position position="1"/>
    </location>
</feature>
<dbReference type="Gene3D" id="3.40.50.2000">
    <property type="entry name" value="Glycogen Phosphorylase B"/>
    <property type="match status" value="1"/>
</dbReference>
<dbReference type="Pfam" id="PF26168">
    <property type="entry name" value="Glyco_transf_N"/>
    <property type="match status" value="1"/>
</dbReference>
<dbReference type="PANTHER" id="PTHR11926:SF1560">
    <property type="entry name" value="UDP-GLYCOSYLTRANSFERASE 74E1-RELATED"/>
    <property type="match status" value="1"/>
</dbReference>
<reference evidence="3 4" key="1">
    <citation type="journal article" date="2019" name="Genome Biol. Evol.">
        <title>The Rhododendron genome and chromosomal organization provide insight into shared whole-genome duplications across the heath family (Ericaceae).</title>
        <authorList>
            <person name="Soza V.L."/>
            <person name="Lindsley D."/>
            <person name="Waalkes A."/>
            <person name="Ramage E."/>
            <person name="Patwardhan R.P."/>
            <person name="Burton J.N."/>
            <person name="Adey A."/>
            <person name="Kumar A."/>
            <person name="Qiu R."/>
            <person name="Shendure J."/>
            <person name="Hall B."/>
        </authorList>
    </citation>
    <scope>NUCLEOTIDE SEQUENCE [LARGE SCALE GENOMIC DNA]</scope>
    <source>
        <strain evidence="3">RSF 1966-606</strain>
    </source>
</reference>
<dbReference type="GO" id="GO:0080043">
    <property type="term" value="F:quercetin 3-O-glucosyltransferase activity"/>
    <property type="evidence" value="ECO:0007669"/>
    <property type="project" value="TreeGrafter"/>
</dbReference>
<gene>
    <name evidence="3" type="ORF">C3L33_17680</name>
</gene>
<dbReference type="OrthoDB" id="5835829at2759"/>
<dbReference type="InterPro" id="IPR058980">
    <property type="entry name" value="Glyco_transf_N"/>
</dbReference>
<proteinExistence type="inferred from homology"/>
<accession>A0A6A4KS73</accession>
<feature type="domain" description="Glycosyltransferase N-terminal" evidence="2">
    <location>
        <begin position="7"/>
        <end position="36"/>
    </location>
</feature>
<evidence type="ECO:0000313" key="3">
    <source>
        <dbReference type="EMBL" id="KAE9450413.1"/>
    </source>
</evidence>
<evidence type="ECO:0000259" key="2">
    <source>
        <dbReference type="Pfam" id="PF26168"/>
    </source>
</evidence>
<name>A0A6A4KS73_9ERIC</name>